<evidence type="ECO:0000259" key="12">
    <source>
        <dbReference type="PROSITE" id="PS50808"/>
    </source>
</evidence>
<dbReference type="STRING" id="112090.W4HCS4"/>
<accession>W4HCS4</accession>
<dbReference type="GO" id="GO:0008270">
    <property type="term" value="F:zinc ion binding"/>
    <property type="evidence" value="ECO:0007669"/>
    <property type="project" value="UniProtKB-KW"/>
</dbReference>
<dbReference type="PROSITE" id="PS50808">
    <property type="entry name" value="ZF_BED"/>
    <property type="match status" value="1"/>
</dbReference>
<dbReference type="InterPro" id="IPR013785">
    <property type="entry name" value="Aldolase_TIM"/>
</dbReference>
<dbReference type="EMBL" id="KI913114">
    <property type="protein sequence ID" value="ETV89391.1"/>
    <property type="molecule type" value="Genomic_DNA"/>
</dbReference>
<dbReference type="Pfam" id="PF02892">
    <property type="entry name" value="zf-BED"/>
    <property type="match status" value="1"/>
</dbReference>
<evidence type="ECO:0000256" key="7">
    <source>
        <dbReference type="ARBA" id="ARBA00023239"/>
    </source>
</evidence>
<dbReference type="OrthoDB" id="70823at2759"/>
<evidence type="ECO:0000313" key="13">
    <source>
        <dbReference type="EMBL" id="ETV89391.1"/>
    </source>
</evidence>
<dbReference type="Gene3D" id="3.20.20.70">
    <property type="entry name" value="Aldolase class I"/>
    <property type="match status" value="1"/>
</dbReference>
<evidence type="ECO:0000256" key="2">
    <source>
        <dbReference type="ARBA" id="ARBA00012515"/>
    </source>
</evidence>
<evidence type="ECO:0000256" key="6">
    <source>
        <dbReference type="ARBA" id="ARBA00022833"/>
    </source>
</evidence>
<sequence>MPRKKGVIWSFFNDLPDDESSRLKMSRVECKYCKGNVVKSTSRLRSHLRICPNFDGALMPPLDDDDDDDGVVDFKDPKLVKDDGGKGDSFHPLSRYIDHTLLKPDATPHDIAALCREAHENGFYSVCVSSVYASHARQVLDGFEKKSKRTNGHHVKVTCVVGFPSGATPSEIKALEATNCLTAGAEEIDMVVPVGYLKGGDHAYVLRDISAVVSACKKFSAVSKVILETALLTDPEIETASHLAISTGADFVTTSTGFSTRGASVHDIQSMARIAHPRNVQVKASGGIHSMEQAQLLIQAGATRLGTSAGLIIAHLPTPPPVVSDYNMSL</sequence>
<comment type="catalytic activity">
    <reaction evidence="10">
        <text>2-deoxy-D-ribose 5-phosphate = D-glyceraldehyde 3-phosphate + acetaldehyde</text>
        <dbReference type="Rhea" id="RHEA:12821"/>
        <dbReference type="ChEBI" id="CHEBI:15343"/>
        <dbReference type="ChEBI" id="CHEBI:59776"/>
        <dbReference type="ChEBI" id="CHEBI:62877"/>
        <dbReference type="EC" id="4.1.2.4"/>
    </reaction>
</comment>
<dbReference type="SUPFAM" id="SSF51569">
    <property type="entry name" value="Aldolase"/>
    <property type="match status" value="1"/>
</dbReference>
<dbReference type="GO" id="GO:0046386">
    <property type="term" value="P:deoxyribose phosphate catabolic process"/>
    <property type="evidence" value="ECO:0007669"/>
    <property type="project" value="UniProtKB-UniPathway"/>
</dbReference>
<dbReference type="InterPro" id="IPR003656">
    <property type="entry name" value="Znf_BED"/>
</dbReference>
<dbReference type="PANTHER" id="PTHR10889">
    <property type="entry name" value="DEOXYRIBOSE-PHOSPHATE ALDOLASE"/>
    <property type="match status" value="1"/>
</dbReference>
<keyword evidence="4" id="KW-0479">Metal-binding</keyword>
<evidence type="ECO:0000256" key="1">
    <source>
        <dbReference type="ARBA" id="ARBA00010936"/>
    </source>
</evidence>
<reference evidence="13" key="1">
    <citation type="submission" date="2013-12" db="EMBL/GenBank/DDBJ databases">
        <title>The Genome Sequence of Aphanomyces astaci APO3.</title>
        <authorList>
            <consortium name="The Broad Institute Genomics Platform"/>
            <person name="Russ C."/>
            <person name="Tyler B."/>
            <person name="van West P."/>
            <person name="Dieguez-Uribeondo J."/>
            <person name="Young S.K."/>
            <person name="Zeng Q."/>
            <person name="Gargeya S."/>
            <person name="Fitzgerald M."/>
            <person name="Abouelleil A."/>
            <person name="Alvarado L."/>
            <person name="Chapman S.B."/>
            <person name="Gainer-Dewar J."/>
            <person name="Goldberg J."/>
            <person name="Griggs A."/>
            <person name="Gujja S."/>
            <person name="Hansen M."/>
            <person name="Howarth C."/>
            <person name="Imamovic A."/>
            <person name="Ireland A."/>
            <person name="Larimer J."/>
            <person name="McCowan C."/>
            <person name="Murphy C."/>
            <person name="Pearson M."/>
            <person name="Poon T.W."/>
            <person name="Priest M."/>
            <person name="Roberts A."/>
            <person name="Saif S."/>
            <person name="Shea T."/>
            <person name="Sykes S."/>
            <person name="Wortman J."/>
            <person name="Nusbaum C."/>
            <person name="Birren B."/>
        </authorList>
    </citation>
    <scope>NUCLEOTIDE SEQUENCE [LARGE SCALE GENOMIC DNA]</scope>
    <source>
        <strain evidence="13">APO3</strain>
    </source>
</reference>
<dbReference type="PANTHER" id="PTHR10889:SF1">
    <property type="entry name" value="DEOXYRIBOSE-PHOSPHATE ALDOLASE"/>
    <property type="match status" value="1"/>
</dbReference>
<dbReference type="SMART" id="SM01133">
    <property type="entry name" value="DeoC"/>
    <property type="match status" value="1"/>
</dbReference>
<dbReference type="VEuPathDB" id="FungiDB:H257_00690"/>
<keyword evidence="6" id="KW-0862">Zinc</keyword>
<keyword evidence="7" id="KW-0456">Lyase</keyword>
<dbReference type="InterPro" id="IPR028581">
    <property type="entry name" value="DeoC_typeI"/>
</dbReference>
<dbReference type="SUPFAM" id="SSF57667">
    <property type="entry name" value="beta-beta-alpha zinc fingers"/>
    <property type="match status" value="1"/>
</dbReference>
<dbReference type="GO" id="GO:0005737">
    <property type="term" value="C:cytoplasm"/>
    <property type="evidence" value="ECO:0007669"/>
    <property type="project" value="InterPro"/>
</dbReference>
<dbReference type="Pfam" id="PF01791">
    <property type="entry name" value="DeoC"/>
    <property type="match status" value="1"/>
</dbReference>
<keyword evidence="3" id="KW-0963">Cytoplasm</keyword>
<keyword evidence="5 11" id="KW-0863">Zinc-finger</keyword>
<keyword evidence="8" id="KW-0704">Schiff base</keyword>
<dbReference type="GO" id="GO:0009264">
    <property type="term" value="P:deoxyribonucleotide catabolic process"/>
    <property type="evidence" value="ECO:0007669"/>
    <property type="project" value="InterPro"/>
</dbReference>
<dbReference type="InterPro" id="IPR002915">
    <property type="entry name" value="DeoC/FbaB/LacD_aldolase"/>
</dbReference>
<protein>
    <recommendedName>
        <fullName evidence="2">deoxyribose-phosphate aldolase</fullName>
        <ecNumber evidence="2">4.1.2.4</ecNumber>
    </recommendedName>
    <alternativeName>
        <fullName evidence="9">2-deoxy-D-ribose 5-phosphate aldolase</fullName>
    </alternativeName>
</protein>
<dbReference type="UniPathway" id="UPA00002">
    <property type="reaction ID" value="UER00468"/>
</dbReference>
<organism evidence="13">
    <name type="scientific">Aphanomyces astaci</name>
    <name type="common">Crayfish plague agent</name>
    <dbReference type="NCBI Taxonomy" id="112090"/>
    <lineage>
        <taxon>Eukaryota</taxon>
        <taxon>Sar</taxon>
        <taxon>Stramenopiles</taxon>
        <taxon>Oomycota</taxon>
        <taxon>Saprolegniomycetes</taxon>
        <taxon>Saprolegniales</taxon>
        <taxon>Verrucalvaceae</taxon>
        <taxon>Aphanomyces</taxon>
    </lineage>
</organism>
<dbReference type="InterPro" id="IPR036236">
    <property type="entry name" value="Znf_C2H2_sf"/>
</dbReference>
<dbReference type="GO" id="GO:0016052">
    <property type="term" value="P:carbohydrate catabolic process"/>
    <property type="evidence" value="ECO:0007669"/>
    <property type="project" value="TreeGrafter"/>
</dbReference>
<feature type="domain" description="BED-type" evidence="12">
    <location>
        <begin position="3"/>
        <end position="58"/>
    </location>
</feature>
<dbReference type="FunFam" id="3.20.20.70:FF:000044">
    <property type="entry name" value="Deoxyribose-phosphate aldolase"/>
    <property type="match status" value="1"/>
</dbReference>
<dbReference type="NCBIfam" id="TIGR00126">
    <property type="entry name" value="deoC"/>
    <property type="match status" value="1"/>
</dbReference>
<evidence type="ECO:0000256" key="11">
    <source>
        <dbReference type="PROSITE-ProRule" id="PRU00027"/>
    </source>
</evidence>
<dbReference type="EC" id="4.1.2.4" evidence="2"/>
<gene>
    <name evidence="13" type="ORF">H257_00690</name>
</gene>
<dbReference type="RefSeq" id="XP_009821791.1">
    <property type="nucleotide sequence ID" value="XM_009823489.1"/>
</dbReference>
<dbReference type="CDD" id="cd00959">
    <property type="entry name" value="DeoC"/>
    <property type="match status" value="1"/>
</dbReference>
<evidence type="ECO:0000256" key="9">
    <source>
        <dbReference type="ARBA" id="ARBA00032755"/>
    </source>
</evidence>
<dbReference type="SMART" id="SM00614">
    <property type="entry name" value="ZnF_BED"/>
    <property type="match status" value="1"/>
</dbReference>
<evidence type="ECO:0000256" key="3">
    <source>
        <dbReference type="ARBA" id="ARBA00022490"/>
    </source>
</evidence>
<evidence type="ECO:0000256" key="10">
    <source>
        <dbReference type="ARBA" id="ARBA00048791"/>
    </source>
</evidence>
<evidence type="ECO:0000256" key="8">
    <source>
        <dbReference type="ARBA" id="ARBA00023270"/>
    </source>
</evidence>
<dbReference type="InterPro" id="IPR011343">
    <property type="entry name" value="DeoC"/>
</dbReference>
<dbReference type="GO" id="GO:0004139">
    <property type="term" value="F:deoxyribose-phosphate aldolase activity"/>
    <property type="evidence" value="ECO:0007669"/>
    <property type="project" value="UniProtKB-EC"/>
</dbReference>
<dbReference type="AlphaFoldDB" id="W4HCS4"/>
<proteinExistence type="inferred from homology"/>
<evidence type="ECO:0000256" key="4">
    <source>
        <dbReference type="ARBA" id="ARBA00022723"/>
    </source>
</evidence>
<evidence type="ECO:0000256" key="5">
    <source>
        <dbReference type="ARBA" id="ARBA00022771"/>
    </source>
</evidence>
<name>W4HCS4_APHAT</name>
<dbReference type="GeneID" id="20802686"/>
<dbReference type="GO" id="GO:0003677">
    <property type="term" value="F:DNA binding"/>
    <property type="evidence" value="ECO:0007669"/>
    <property type="project" value="InterPro"/>
</dbReference>
<comment type="similarity">
    <text evidence="1">Belongs to the DeoC/FbaB aldolase family. DeoC type 1 subfamily.</text>
</comment>
<dbReference type="HAMAP" id="MF_00114">
    <property type="entry name" value="DeoC_type1"/>
    <property type="match status" value="1"/>
</dbReference>